<feature type="compositionally biased region" description="Polar residues" evidence="1">
    <location>
        <begin position="200"/>
        <end position="211"/>
    </location>
</feature>
<comment type="caution">
    <text evidence="2">The sequence shown here is derived from an EMBL/GenBank/DDBJ whole genome shotgun (WGS) entry which is preliminary data.</text>
</comment>
<organism evidence="2 3">
    <name type="scientific">Exophiala sideris</name>
    <dbReference type="NCBI Taxonomy" id="1016849"/>
    <lineage>
        <taxon>Eukaryota</taxon>
        <taxon>Fungi</taxon>
        <taxon>Dikarya</taxon>
        <taxon>Ascomycota</taxon>
        <taxon>Pezizomycotina</taxon>
        <taxon>Eurotiomycetes</taxon>
        <taxon>Chaetothyriomycetidae</taxon>
        <taxon>Chaetothyriales</taxon>
        <taxon>Herpotrichiellaceae</taxon>
        <taxon>Exophiala</taxon>
    </lineage>
</organism>
<feature type="compositionally biased region" description="Basic and acidic residues" evidence="1">
    <location>
        <begin position="112"/>
        <end position="127"/>
    </location>
</feature>
<reference evidence="2 3" key="1">
    <citation type="submission" date="2023-08" db="EMBL/GenBank/DDBJ databases">
        <title>Black Yeasts Isolated from many extreme environments.</title>
        <authorList>
            <person name="Coleine C."/>
            <person name="Stajich J.E."/>
            <person name="Selbmann L."/>
        </authorList>
    </citation>
    <scope>NUCLEOTIDE SEQUENCE [LARGE SCALE GENOMIC DNA]</scope>
    <source>
        <strain evidence="2 3">CCFEE 6328</strain>
    </source>
</reference>
<feature type="compositionally biased region" description="Basic and acidic residues" evidence="1">
    <location>
        <begin position="188"/>
        <end position="198"/>
    </location>
</feature>
<feature type="compositionally biased region" description="Basic residues" evidence="1">
    <location>
        <begin position="28"/>
        <end position="37"/>
    </location>
</feature>
<feature type="compositionally biased region" description="Basic and acidic residues" evidence="1">
    <location>
        <begin position="167"/>
        <end position="179"/>
    </location>
</feature>
<proteinExistence type="predicted"/>
<name>A0ABR0JHQ2_9EURO</name>
<accession>A0ABR0JHQ2</accession>
<evidence type="ECO:0008006" key="4">
    <source>
        <dbReference type="Google" id="ProtNLM"/>
    </source>
</evidence>
<keyword evidence="3" id="KW-1185">Reference proteome</keyword>
<protein>
    <recommendedName>
        <fullName evidence="4">INO80 complex subunit B-like conserved region domain-containing protein</fullName>
    </recommendedName>
</protein>
<feature type="compositionally biased region" description="Basic and acidic residues" evidence="1">
    <location>
        <begin position="216"/>
        <end position="227"/>
    </location>
</feature>
<gene>
    <name evidence="2" type="ORF">LTR69_004367</name>
</gene>
<sequence>MHCSLPGDRRKHRSHQHHSDQPAMALQRCRRRKRRRQASSDNELHIEEMFPDEMGYDGDVEGIEVLQPDQYEDADSGIEDKKTSRQLWPDSDDELAGRLRRLSCDVQGSASRRREDSDRGQKRRSQEVDQDEEEEERSAKRAEIEVSELVDGQPEQRPIKRRKKRPDKMLEARRGEARKQMMAAWSDSSDRTEDHEAEMASSNSGTPNVPSTPAAADHRDHDAMDIG</sequence>
<feature type="region of interest" description="Disordered" evidence="1">
    <location>
        <begin position="1"/>
        <end position="227"/>
    </location>
</feature>
<evidence type="ECO:0000313" key="2">
    <source>
        <dbReference type="EMBL" id="KAK5063661.1"/>
    </source>
</evidence>
<evidence type="ECO:0000313" key="3">
    <source>
        <dbReference type="Proteomes" id="UP001345691"/>
    </source>
</evidence>
<dbReference type="Proteomes" id="UP001345691">
    <property type="component" value="Unassembled WGS sequence"/>
</dbReference>
<feature type="compositionally biased region" description="Acidic residues" evidence="1">
    <location>
        <begin position="49"/>
        <end position="62"/>
    </location>
</feature>
<evidence type="ECO:0000256" key="1">
    <source>
        <dbReference type="SAM" id="MobiDB-lite"/>
    </source>
</evidence>
<dbReference type="EMBL" id="JAVRRF010000007">
    <property type="protein sequence ID" value="KAK5063661.1"/>
    <property type="molecule type" value="Genomic_DNA"/>
</dbReference>